<dbReference type="PANTHER" id="PTHR19375">
    <property type="entry name" value="HEAT SHOCK PROTEIN 70KDA"/>
    <property type="match status" value="1"/>
</dbReference>
<dbReference type="Gene3D" id="2.60.34.10">
    <property type="entry name" value="Substrate Binding Domain Of DNAk, Chain A, domain 1"/>
    <property type="match status" value="1"/>
</dbReference>
<dbReference type="InParanoid" id="I3EGB1"/>
<evidence type="ECO:0000256" key="2">
    <source>
        <dbReference type="ARBA" id="ARBA00022741"/>
    </source>
</evidence>
<gene>
    <name evidence="5" type="ORF">NEQG_01702</name>
</gene>
<dbReference type="InterPro" id="IPR029047">
    <property type="entry name" value="HSP70_peptide-bd_sf"/>
</dbReference>
<dbReference type="HOGENOM" id="CLU_005965_2_1_1"/>
<dbReference type="PRINTS" id="PR00301">
    <property type="entry name" value="HEATSHOCK70"/>
</dbReference>
<dbReference type="InterPro" id="IPR018181">
    <property type="entry name" value="Heat_shock_70_CS"/>
</dbReference>
<organism evidence="5 6">
    <name type="scientific">Nematocida parisii (strain ERTm3)</name>
    <name type="common">Nematode killer fungus</name>
    <dbReference type="NCBI Taxonomy" id="935791"/>
    <lineage>
        <taxon>Eukaryota</taxon>
        <taxon>Fungi</taxon>
        <taxon>Fungi incertae sedis</taxon>
        <taxon>Microsporidia</taxon>
        <taxon>Nematocida</taxon>
    </lineage>
</organism>
<dbReference type="InterPro" id="IPR043129">
    <property type="entry name" value="ATPase_NBD"/>
</dbReference>
<dbReference type="Gene3D" id="3.30.420.40">
    <property type="match status" value="2"/>
</dbReference>
<dbReference type="FunFam" id="3.90.640.10:FF:000010">
    <property type="entry name" value="heat shock 70 kDa protein 14"/>
    <property type="match status" value="1"/>
</dbReference>
<dbReference type="Pfam" id="PF00012">
    <property type="entry name" value="HSP70"/>
    <property type="match status" value="1"/>
</dbReference>
<evidence type="ECO:0000313" key="6">
    <source>
        <dbReference type="Proteomes" id="UP000002872"/>
    </source>
</evidence>
<keyword evidence="3 4" id="KW-0067">ATP-binding</keyword>
<dbReference type="InterPro" id="IPR029048">
    <property type="entry name" value="HSP70_C_sf"/>
</dbReference>
<dbReference type="Gene3D" id="3.90.640.10">
    <property type="entry name" value="Actin, Chain A, domain 4"/>
    <property type="match status" value="1"/>
</dbReference>
<dbReference type="Gene3D" id="3.30.30.30">
    <property type="match status" value="1"/>
</dbReference>
<keyword evidence="6" id="KW-1185">Reference proteome</keyword>
<protein>
    <submittedName>
        <fullName evidence="5">Heat shock protein 70</fullName>
    </submittedName>
</protein>
<dbReference type="SUPFAM" id="SSF53067">
    <property type="entry name" value="Actin-like ATPase domain"/>
    <property type="match status" value="2"/>
</dbReference>
<dbReference type="EMBL" id="GL870879">
    <property type="protein sequence ID" value="EIJ88258.1"/>
    <property type="molecule type" value="Genomic_DNA"/>
</dbReference>
<dbReference type="OMA" id="DSKPCIE"/>
<dbReference type="VEuPathDB" id="MicrosporidiaDB:NEQG_01702"/>
<dbReference type="FunFam" id="3.30.30.30:FF:000001">
    <property type="entry name" value="heat shock 70 kDa protein-like"/>
    <property type="match status" value="1"/>
</dbReference>
<keyword evidence="5" id="KW-0346">Stress response</keyword>
<dbReference type="CDD" id="cd24028">
    <property type="entry name" value="ASKHA_NBD_HSP70_HSPA1-like"/>
    <property type="match status" value="1"/>
</dbReference>
<reference evidence="5" key="1">
    <citation type="submission" date="2011-01" db="EMBL/GenBank/DDBJ databases">
        <title>The Genome Sequence of Nematocida parisii strain ERTm3.</title>
        <authorList>
            <consortium name="The Broad Institute Genome Sequencing Platform"/>
            <consortium name="The Broad Institute Genome Sequencing Center for Infectious Disease"/>
            <person name="Cuomo C."/>
            <person name="Troemel E."/>
            <person name="Young S.K."/>
            <person name="Zeng Q."/>
            <person name="Gargeya S."/>
            <person name="Fitzgerald M."/>
            <person name="Haas B."/>
            <person name="Abouelleil A."/>
            <person name="Alvarado L."/>
            <person name="Arachchi H.M."/>
            <person name="Berlin A."/>
            <person name="Chapman S.B."/>
            <person name="Gearin G."/>
            <person name="Goldberg J."/>
            <person name="Griggs A."/>
            <person name="Gujja S."/>
            <person name="Hansen M."/>
            <person name="Heiman D."/>
            <person name="Howarth C."/>
            <person name="Larimer J."/>
            <person name="Lui A."/>
            <person name="MacDonald P.J.P."/>
            <person name="McCowen C."/>
            <person name="Montmayeur A."/>
            <person name="Murphy C."/>
            <person name="Neiman D."/>
            <person name="Pearson M."/>
            <person name="Priest M."/>
            <person name="Roberts A."/>
            <person name="Saif S."/>
            <person name="Shea T."/>
            <person name="Sisk P."/>
            <person name="Stolte C."/>
            <person name="Sykes S."/>
            <person name="Wortman J."/>
            <person name="Nusbaum C."/>
            <person name="Birren B."/>
        </authorList>
    </citation>
    <scope>NUCLEOTIDE SEQUENCE</scope>
    <source>
        <strain evidence="5">ERTm3</strain>
    </source>
</reference>
<dbReference type="STRING" id="935791.I3EGB1"/>
<dbReference type="SUPFAM" id="SSF100920">
    <property type="entry name" value="Heat shock protein 70kD (HSP70), peptide-binding domain"/>
    <property type="match status" value="1"/>
</dbReference>
<dbReference type="GO" id="GO:0005524">
    <property type="term" value="F:ATP binding"/>
    <property type="evidence" value="ECO:0007669"/>
    <property type="project" value="UniProtKB-KW"/>
</dbReference>
<dbReference type="NCBIfam" id="NF001413">
    <property type="entry name" value="PRK00290.1"/>
    <property type="match status" value="1"/>
</dbReference>
<sequence length="630" mass="68274">MANKEYAIGIDLGTTNSCMSIMQNGKAEIIINRAGGRTTPSIVAFTDNEVLIGESAANNARNDPANTVYDAKRLIGLKFNDPNVQKDITHWPFTVTTKGNENKPIIKVTHKGKTSEYYPEQVSSLVLSYLKNCAEEYLGGKVGKAVITVPAYFKNDQRELTKEAGKMAGLEVLRIINEPTAAAVAYGMDQATDDKEKTILVFDFGGGTFDVSILTVEKGLFEVKATGGDTHLGGSDLDHTLAKQIADTFAKDNNIESSNISARALARLRAQIENAKRTLSSSLSVQVIVDSFHKGIDLCHTLTRAKFEVLCKVFFDKLMPCVEKTISDAKLSKREIDEVILVGGSTRIPKVQKMLSDFFDGKALNKSVHPDEAVAQGAAIQAAVLNGETLEGNNELLLLDVIPLSIGIETAGGVFTPIVPKNTTIPTTKTQTFSTYSDNQTAVSIVIFEGERAMVADNHKLGEFHLSGIPPAPRGEPKIVVKCNIDSNGILSVSASESSSGSEQAITIDKEKTISEQDEIKRMQEEAVQFQEQDEKNRAIITAYTEVDTYLYTVREMFKKLDASVQAEALAKVADGETWIKAVPSALNRTVEEYTEKKKALEAEFAPYLSKLSGGNAGASASGPTVEEVN</sequence>
<dbReference type="OrthoDB" id="2401965at2759"/>
<proteinExistence type="inferred from homology"/>
<dbReference type="PROSITE" id="PS01036">
    <property type="entry name" value="HSP70_3"/>
    <property type="match status" value="1"/>
</dbReference>
<dbReference type="Gene3D" id="1.20.1270.10">
    <property type="match status" value="1"/>
</dbReference>
<dbReference type="PROSITE" id="PS00329">
    <property type="entry name" value="HSP70_2"/>
    <property type="match status" value="1"/>
</dbReference>
<comment type="similarity">
    <text evidence="1 4">Belongs to the heat shock protein 70 family.</text>
</comment>
<evidence type="ECO:0000256" key="3">
    <source>
        <dbReference type="ARBA" id="ARBA00022840"/>
    </source>
</evidence>
<dbReference type="Proteomes" id="UP000002872">
    <property type="component" value="Unassembled WGS sequence"/>
</dbReference>
<accession>I3EGB1</accession>
<dbReference type="FunFam" id="3.30.420.40:FF:000020">
    <property type="entry name" value="Chaperone protein HscA homolog"/>
    <property type="match status" value="1"/>
</dbReference>
<dbReference type="FunFam" id="3.30.420.40:FF:000004">
    <property type="entry name" value="Molecular chaperone DnaK"/>
    <property type="match status" value="1"/>
</dbReference>
<keyword evidence="2 4" id="KW-0547">Nucleotide-binding</keyword>
<evidence type="ECO:0000256" key="1">
    <source>
        <dbReference type="ARBA" id="ARBA00007381"/>
    </source>
</evidence>
<evidence type="ECO:0000313" key="5">
    <source>
        <dbReference type="EMBL" id="EIJ88258.1"/>
    </source>
</evidence>
<dbReference type="FunCoup" id="I3EGB1">
    <property type="interactions" value="213"/>
</dbReference>
<name>I3EGB1_NEMP3</name>
<dbReference type="InterPro" id="IPR013126">
    <property type="entry name" value="Hsp_70_fam"/>
</dbReference>
<dbReference type="GO" id="GO:0140662">
    <property type="term" value="F:ATP-dependent protein folding chaperone"/>
    <property type="evidence" value="ECO:0007669"/>
    <property type="project" value="InterPro"/>
</dbReference>
<dbReference type="PROSITE" id="PS00297">
    <property type="entry name" value="HSP70_1"/>
    <property type="match status" value="1"/>
</dbReference>
<evidence type="ECO:0000256" key="4">
    <source>
        <dbReference type="RuleBase" id="RU003322"/>
    </source>
</evidence>
<dbReference type="AlphaFoldDB" id="I3EGB1"/>
<dbReference type="FunFam" id="2.60.34.10:FF:000023">
    <property type="entry name" value="70 kDa heat shock cognate protein"/>
    <property type="match status" value="1"/>
</dbReference>